<gene>
    <name evidence="2" type="ORF">SAMN05421806_10121</name>
</gene>
<evidence type="ECO:0000313" key="2">
    <source>
        <dbReference type="EMBL" id="SDJ35809.1"/>
    </source>
</evidence>
<dbReference type="EMBL" id="FNFF01000001">
    <property type="protein sequence ID" value="SDJ35809.1"/>
    <property type="molecule type" value="Genomic_DNA"/>
</dbReference>
<dbReference type="Pfam" id="PF03992">
    <property type="entry name" value="ABM"/>
    <property type="match status" value="1"/>
</dbReference>
<evidence type="ECO:0000259" key="1">
    <source>
        <dbReference type="PROSITE" id="PS51725"/>
    </source>
</evidence>
<dbReference type="Gene3D" id="3.30.70.100">
    <property type="match status" value="1"/>
</dbReference>
<dbReference type="InterPro" id="IPR011008">
    <property type="entry name" value="Dimeric_a/b-barrel"/>
</dbReference>
<keyword evidence="2" id="KW-0560">Oxidoreductase</keyword>
<dbReference type="STRING" id="417292.SAMN05421806_10121"/>
<dbReference type="InterPro" id="IPR007138">
    <property type="entry name" value="ABM_dom"/>
</dbReference>
<evidence type="ECO:0000313" key="3">
    <source>
        <dbReference type="Proteomes" id="UP000199155"/>
    </source>
</evidence>
<dbReference type="AlphaFoldDB" id="A0A1G8T2H6"/>
<keyword evidence="2" id="KW-0503">Monooxygenase</keyword>
<dbReference type="Proteomes" id="UP000199155">
    <property type="component" value="Unassembled WGS sequence"/>
</dbReference>
<organism evidence="2 3">
    <name type="scientific">Streptomyces indicus</name>
    <dbReference type="NCBI Taxonomy" id="417292"/>
    <lineage>
        <taxon>Bacteria</taxon>
        <taxon>Bacillati</taxon>
        <taxon>Actinomycetota</taxon>
        <taxon>Actinomycetes</taxon>
        <taxon>Kitasatosporales</taxon>
        <taxon>Streptomycetaceae</taxon>
        <taxon>Streptomyces</taxon>
    </lineage>
</organism>
<keyword evidence="3" id="KW-1185">Reference proteome</keyword>
<accession>A0A1G8T2H6</accession>
<dbReference type="RefSeq" id="WP_093606549.1">
    <property type="nucleotide sequence ID" value="NZ_FNFF01000001.1"/>
</dbReference>
<dbReference type="OrthoDB" id="3695636at2"/>
<protein>
    <submittedName>
        <fullName evidence="2">Quinol monooxygenase YgiN</fullName>
    </submittedName>
</protein>
<reference evidence="2 3" key="1">
    <citation type="submission" date="2016-10" db="EMBL/GenBank/DDBJ databases">
        <authorList>
            <person name="de Groot N.N."/>
        </authorList>
    </citation>
    <scope>NUCLEOTIDE SEQUENCE [LARGE SCALE GENOMIC DNA]</scope>
    <source>
        <strain evidence="2 3">CGMCC 4.5727</strain>
    </source>
</reference>
<name>A0A1G8T2H6_9ACTN</name>
<dbReference type="SUPFAM" id="SSF54909">
    <property type="entry name" value="Dimeric alpha+beta barrel"/>
    <property type="match status" value="1"/>
</dbReference>
<proteinExistence type="predicted"/>
<dbReference type="PROSITE" id="PS51725">
    <property type="entry name" value="ABM"/>
    <property type="match status" value="1"/>
</dbReference>
<sequence length="132" mass="15310">MSEQEITRREALQLSVDLGEQAERERRTPYALYVVFELRSHAAAEAFDQLVAEALIGIGDETGTLVYTVHTPEEQPLTRVFYELYADRDAFVEHERQPHTRRMLREREQYLAAPPKVVFLHQHMGKLPHGPL</sequence>
<feature type="domain" description="ABM" evidence="1">
    <location>
        <begin position="30"/>
        <end position="119"/>
    </location>
</feature>
<dbReference type="GO" id="GO:0004497">
    <property type="term" value="F:monooxygenase activity"/>
    <property type="evidence" value="ECO:0007669"/>
    <property type="project" value="UniProtKB-KW"/>
</dbReference>